<accession>A0ACA9RM11</accession>
<feature type="non-terminal residue" evidence="1">
    <location>
        <position position="148"/>
    </location>
</feature>
<name>A0ACA9RM11_9GLOM</name>
<organism evidence="1 2">
    <name type="scientific">Racocetra persica</name>
    <dbReference type="NCBI Taxonomy" id="160502"/>
    <lineage>
        <taxon>Eukaryota</taxon>
        <taxon>Fungi</taxon>
        <taxon>Fungi incertae sedis</taxon>
        <taxon>Mucoromycota</taxon>
        <taxon>Glomeromycotina</taxon>
        <taxon>Glomeromycetes</taxon>
        <taxon>Diversisporales</taxon>
        <taxon>Gigasporaceae</taxon>
        <taxon>Racocetra</taxon>
    </lineage>
</organism>
<comment type="caution">
    <text evidence="1">The sequence shown here is derived from an EMBL/GenBank/DDBJ whole genome shotgun (WGS) entry which is preliminary data.</text>
</comment>
<dbReference type="EMBL" id="CAJVQC010057134">
    <property type="protein sequence ID" value="CAG8797253.1"/>
    <property type="molecule type" value="Genomic_DNA"/>
</dbReference>
<evidence type="ECO:0000313" key="2">
    <source>
        <dbReference type="Proteomes" id="UP000789920"/>
    </source>
</evidence>
<dbReference type="Proteomes" id="UP000789920">
    <property type="component" value="Unassembled WGS sequence"/>
</dbReference>
<feature type="non-terminal residue" evidence="1">
    <location>
        <position position="1"/>
    </location>
</feature>
<protein>
    <submittedName>
        <fullName evidence="1">16800_t:CDS:1</fullName>
    </submittedName>
</protein>
<gene>
    <name evidence="1" type="ORF">RPERSI_LOCUS20311</name>
</gene>
<sequence>DNLCHDKDIPTYKIYDVLRKVHLIGNDSSLTPDTIVDVGGNNFSQGQRQQIALARAILNKSKVVIMDELTASIDYDIDCKIQKTIREEFKDSTLLYITHRIETIMDYDKILVLDNGKIIEFDNPYTLLQNLDSELRKICVESGKLESL</sequence>
<keyword evidence="2" id="KW-1185">Reference proteome</keyword>
<evidence type="ECO:0000313" key="1">
    <source>
        <dbReference type="EMBL" id="CAG8797253.1"/>
    </source>
</evidence>
<reference evidence="1" key="1">
    <citation type="submission" date="2021-06" db="EMBL/GenBank/DDBJ databases">
        <authorList>
            <person name="Kallberg Y."/>
            <person name="Tangrot J."/>
            <person name="Rosling A."/>
        </authorList>
    </citation>
    <scope>NUCLEOTIDE SEQUENCE</scope>
    <source>
        <strain evidence="1">MA461A</strain>
    </source>
</reference>
<proteinExistence type="predicted"/>